<name>A0A7L9IYF8_9MICO</name>
<feature type="transmembrane region" description="Helical" evidence="2">
    <location>
        <begin position="5"/>
        <end position="24"/>
    </location>
</feature>
<evidence type="ECO:0000313" key="4">
    <source>
        <dbReference type="Proteomes" id="UP000593998"/>
    </source>
</evidence>
<sequence>MFKSVAYFVPVVVSVVLVVIAGSLMPAPAAWLLMIAGPAVAVSLLLGAGERVAAQLLCGARLLTPTEQQALAPAVAILAQRGLGPPSLELAGSRSPSAGVYATGVGRRTVIVSEGLLTTARARRLPPQEIAAVIAHGAVIVRSGAVRNDLALTYWTIPWRLAVLVVAGIGRLLWPMRPLFRGGWMIRALPMSIAIVQTAQEGVPAISAVILALLVTTYAHPWAQRAWARRLQNLGDRGVIEVGLAAPLADFLARFPTTPRLDERTYLLNQHRETAPTTTPHLRLVTTTPQGARS</sequence>
<evidence type="ECO:0000256" key="2">
    <source>
        <dbReference type="SAM" id="Phobius"/>
    </source>
</evidence>
<evidence type="ECO:0000256" key="1">
    <source>
        <dbReference type="SAM" id="MobiDB-lite"/>
    </source>
</evidence>
<feature type="transmembrane region" description="Helical" evidence="2">
    <location>
        <begin position="30"/>
        <end position="48"/>
    </location>
</feature>
<reference evidence="3 4" key="1">
    <citation type="submission" date="2020-10" db="EMBL/GenBank/DDBJ databases">
        <title>Janibacter indicus TT2 genome sequence.</title>
        <authorList>
            <person name="Lee K."/>
            <person name="Ganzorig M."/>
        </authorList>
    </citation>
    <scope>NUCLEOTIDE SEQUENCE [LARGE SCALE GENOMIC DNA]</scope>
    <source>
        <strain evidence="3 4">TT2</strain>
    </source>
</reference>
<organism evidence="3 4">
    <name type="scientific">Janibacter indicus</name>
    <dbReference type="NCBI Taxonomy" id="857417"/>
    <lineage>
        <taxon>Bacteria</taxon>
        <taxon>Bacillati</taxon>
        <taxon>Actinomycetota</taxon>
        <taxon>Actinomycetes</taxon>
        <taxon>Micrococcales</taxon>
        <taxon>Intrasporangiaceae</taxon>
        <taxon>Janibacter</taxon>
    </lineage>
</organism>
<proteinExistence type="predicted"/>
<protein>
    <submittedName>
        <fullName evidence="3">Uncharacterized protein</fullName>
    </submittedName>
</protein>
<dbReference type="EMBL" id="CP062789">
    <property type="protein sequence ID" value="QOK22318.1"/>
    <property type="molecule type" value="Genomic_DNA"/>
</dbReference>
<keyword evidence="2" id="KW-0472">Membrane</keyword>
<keyword evidence="2" id="KW-1133">Transmembrane helix</keyword>
<dbReference type="Proteomes" id="UP000593998">
    <property type="component" value="Chromosome"/>
</dbReference>
<keyword evidence="2" id="KW-0812">Transmembrane</keyword>
<gene>
    <name evidence="3" type="ORF">IGS73_14690</name>
</gene>
<dbReference type="RefSeq" id="WP_192910831.1">
    <property type="nucleotide sequence ID" value="NZ_CP062789.1"/>
</dbReference>
<accession>A0A7L9IYF8</accession>
<evidence type="ECO:0000313" key="3">
    <source>
        <dbReference type="EMBL" id="QOK22318.1"/>
    </source>
</evidence>
<feature type="compositionally biased region" description="Low complexity" evidence="1">
    <location>
        <begin position="276"/>
        <end position="294"/>
    </location>
</feature>
<feature type="region of interest" description="Disordered" evidence="1">
    <location>
        <begin position="272"/>
        <end position="294"/>
    </location>
</feature>
<dbReference type="AlphaFoldDB" id="A0A7L9IYF8"/>
<feature type="transmembrane region" description="Helical" evidence="2">
    <location>
        <begin position="152"/>
        <end position="174"/>
    </location>
</feature>